<dbReference type="OrthoDB" id="2496787at2759"/>
<keyword evidence="11" id="KW-0812">Transmembrane</keyword>
<organism evidence="14 15">
    <name type="scientific">Massarina eburnea CBS 473.64</name>
    <dbReference type="NCBI Taxonomy" id="1395130"/>
    <lineage>
        <taxon>Eukaryota</taxon>
        <taxon>Fungi</taxon>
        <taxon>Dikarya</taxon>
        <taxon>Ascomycota</taxon>
        <taxon>Pezizomycotina</taxon>
        <taxon>Dothideomycetes</taxon>
        <taxon>Pleosporomycetidae</taxon>
        <taxon>Pleosporales</taxon>
        <taxon>Massarineae</taxon>
        <taxon>Massarinaceae</taxon>
        <taxon>Massarina</taxon>
    </lineage>
</organism>
<name>A0A6A6RN72_9PLEO</name>
<evidence type="ECO:0000256" key="10">
    <source>
        <dbReference type="SAM" id="MobiDB-lite"/>
    </source>
</evidence>
<feature type="transmembrane region" description="Helical" evidence="11">
    <location>
        <begin position="96"/>
        <end position="116"/>
    </location>
</feature>
<keyword evidence="11" id="KW-1133">Transmembrane helix</keyword>
<feature type="chain" id="PRO_5025590407" description="CFEM domain-containing protein" evidence="12">
    <location>
        <begin position="19"/>
        <end position="173"/>
    </location>
</feature>
<evidence type="ECO:0000256" key="7">
    <source>
        <dbReference type="ARBA" id="ARBA00023157"/>
    </source>
</evidence>
<accession>A0A6A6RN72</accession>
<evidence type="ECO:0000256" key="3">
    <source>
        <dbReference type="ARBA" id="ARBA00010031"/>
    </source>
</evidence>
<feature type="binding site" description="axial binding residue" evidence="9">
    <location>
        <position position="47"/>
    </location>
    <ligand>
        <name>heme</name>
        <dbReference type="ChEBI" id="CHEBI:30413"/>
    </ligand>
    <ligandPart>
        <name>Fe</name>
        <dbReference type="ChEBI" id="CHEBI:18248"/>
    </ligandPart>
</feature>
<dbReference type="EMBL" id="MU006806">
    <property type="protein sequence ID" value="KAF2635514.1"/>
    <property type="molecule type" value="Genomic_DNA"/>
</dbReference>
<dbReference type="PROSITE" id="PS52012">
    <property type="entry name" value="CFEM"/>
    <property type="match status" value="1"/>
</dbReference>
<sequence>MWLGAILPYVVLLNGVLAQQTLMDRLPDCAVKCFEATLPTTTCAPTDLNCLCLDEPFGLAVAGCNALNCTVVQTMSAMNETYAACGIPVHSQSAEMIGVTAAFGGLAVIMVVIRLMDRGISSAAKLGWDDLLIGASGVRERETHLPNHRNAYADSSLNRSHRSSKTCQSSSVQ</sequence>
<protein>
    <recommendedName>
        <fullName evidence="13">CFEM domain-containing protein</fullName>
    </recommendedName>
</protein>
<evidence type="ECO:0000256" key="4">
    <source>
        <dbReference type="ARBA" id="ARBA00022525"/>
    </source>
</evidence>
<comment type="subcellular location">
    <subcellularLocation>
        <location evidence="1">Membrane</location>
        <topology evidence="1">Lipid-anchor</topology>
        <topology evidence="1">GPI-anchor</topology>
    </subcellularLocation>
    <subcellularLocation>
        <location evidence="2">Secreted</location>
    </subcellularLocation>
</comment>
<dbReference type="GO" id="GO:0098552">
    <property type="term" value="C:side of membrane"/>
    <property type="evidence" value="ECO:0007669"/>
    <property type="project" value="UniProtKB-KW"/>
</dbReference>
<evidence type="ECO:0000313" key="14">
    <source>
        <dbReference type="EMBL" id="KAF2635514.1"/>
    </source>
</evidence>
<evidence type="ECO:0000256" key="2">
    <source>
        <dbReference type="ARBA" id="ARBA00004613"/>
    </source>
</evidence>
<dbReference type="GO" id="GO:0005576">
    <property type="term" value="C:extracellular region"/>
    <property type="evidence" value="ECO:0007669"/>
    <property type="project" value="UniProtKB-SubCell"/>
</dbReference>
<feature type="disulfide bond" evidence="9">
    <location>
        <begin position="43"/>
        <end position="50"/>
    </location>
</feature>
<keyword evidence="15" id="KW-1185">Reference proteome</keyword>
<comment type="similarity">
    <text evidence="3">Belongs to the RBT5 family.</text>
</comment>
<evidence type="ECO:0000259" key="13">
    <source>
        <dbReference type="PROSITE" id="PS52012"/>
    </source>
</evidence>
<evidence type="ECO:0000256" key="6">
    <source>
        <dbReference type="ARBA" id="ARBA00022729"/>
    </source>
</evidence>
<gene>
    <name evidence="14" type="ORF">P280DRAFT_193568</name>
</gene>
<evidence type="ECO:0000256" key="1">
    <source>
        <dbReference type="ARBA" id="ARBA00004589"/>
    </source>
</evidence>
<feature type="disulfide bond" evidence="9">
    <location>
        <begin position="33"/>
        <end position="64"/>
    </location>
</feature>
<evidence type="ECO:0000256" key="8">
    <source>
        <dbReference type="ARBA" id="ARBA00023288"/>
    </source>
</evidence>
<evidence type="ECO:0000256" key="5">
    <source>
        <dbReference type="ARBA" id="ARBA00022622"/>
    </source>
</evidence>
<dbReference type="Proteomes" id="UP000799753">
    <property type="component" value="Unassembled WGS sequence"/>
</dbReference>
<keyword evidence="9" id="KW-0349">Heme</keyword>
<proteinExistence type="inferred from homology"/>
<keyword evidence="7 9" id="KW-1015">Disulfide bond</keyword>
<evidence type="ECO:0000256" key="11">
    <source>
        <dbReference type="SAM" id="Phobius"/>
    </source>
</evidence>
<dbReference type="GO" id="GO:0046872">
    <property type="term" value="F:metal ion binding"/>
    <property type="evidence" value="ECO:0007669"/>
    <property type="project" value="UniProtKB-UniRule"/>
</dbReference>
<keyword evidence="5" id="KW-0336">GPI-anchor</keyword>
<feature type="domain" description="CFEM" evidence="13">
    <location>
        <begin position="1"/>
        <end position="112"/>
    </location>
</feature>
<keyword evidence="11" id="KW-0472">Membrane</keyword>
<keyword evidence="6 12" id="KW-0732">Signal</keyword>
<keyword evidence="8" id="KW-0449">Lipoprotein</keyword>
<feature type="region of interest" description="Disordered" evidence="10">
    <location>
        <begin position="144"/>
        <end position="173"/>
    </location>
</feature>
<evidence type="ECO:0000313" key="15">
    <source>
        <dbReference type="Proteomes" id="UP000799753"/>
    </source>
</evidence>
<dbReference type="InterPro" id="IPR008427">
    <property type="entry name" value="Extracellular_membr_CFEM_dom"/>
</dbReference>
<evidence type="ECO:0000256" key="9">
    <source>
        <dbReference type="PROSITE-ProRule" id="PRU01356"/>
    </source>
</evidence>
<dbReference type="Pfam" id="PF05730">
    <property type="entry name" value="CFEM"/>
    <property type="match status" value="1"/>
</dbReference>
<evidence type="ECO:0000256" key="12">
    <source>
        <dbReference type="SAM" id="SignalP"/>
    </source>
</evidence>
<dbReference type="AlphaFoldDB" id="A0A6A6RN72"/>
<keyword evidence="9" id="KW-0408">Iron</keyword>
<feature type="signal peptide" evidence="12">
    <location>
        <begin position="1"/>
        <end position="18"/>
    </location>
</feature>
<keyword evidence="9" id="KW-0479">Metal-binding</keyword>
<feature type="disulfide bond" evidence="9">
    <location>
        <begin position="29"/>
        <end position="69"/>
    </location>
</feature>
<reference evidence="14" key="1">
    <citation type="journal article" date="2020" name="Stud. Mycol.">
        <title>101 Dothideomycetes genomes: a test case for predicting lifestyles and emergence of pathogens.</title>
        <authorList>
            <person name="Haridas S."/>
            <person name="Albert R."/>
            <person name="Binder M."/>
            <person name="Bloem J."/>
            <person name="Labutti K."/>
            <person name="Salamov A."/>
            <person name="Andreopoulos B."/>
            <person name="Baker S."/>
            <person name="Barry K."/>
            <person name="Bills G."/>
            <person name="Bluhm B."/>
            <person name="Cannon C."/>
            <person name="Castanera R."/>
            <person name="Culley D."/>
            <person name="Daum C."/>
            <person name="Ezra D."/>
            <person name="Gonzalez J."/>
            <person name="Henrissat B."/>
            <person name="Kuo A."/>
            <person name="Liang C."/>
            <person name="Lipzen A."/>
            <person name="Lutzoni F."/>
            <person name="Magnuson J."/>
            <person name="Mondo S."/>
            <person name="Nolan M."/>
            <person name="Ohm R."/>
            <person name="Pangilinan J."/>
            <person name="Park H.-J."/>
            <person name="Ramirez L."/>
            <person name="Alfaro M."/>
            <person name="Sun H."/>
            <person name="Tritt A."/>
            <person name="Yoshinaga Y."/>
            <person name="Zwiers L.-H."/>
            <person name="Turgeon B."/>
            <person name="Goodwin S."/>
            <person name="Spatafora J."/>
            <person name="Crous P."/>
            <person name="Grigoriev I."/>
        </authorList>
    </citation>
    <scope>NUCLEOTIDE SEQUENCE</scope>
    <source>
        <strain evidence="14">CBS 473.64</strain>
    </source>
</reference>
<keyword evidence="4" id="KW-0964">Secreted</keyword>
<feature type="disulfide bond" evidence="9">
    <location>
        <begin position="52"/>
        <end position="85"/>
    </location>
</feature>
<keyword evidence="5" id="KW-0325">Glycoprotein</keyword>